<dbReference type="GeneID" id="14883646"/>
<dbReference type="Pfam" id="PF12999">
    <property type="entry name" value="PRKCSH-like"/>
    <property type="match status" value="1"/>
</dbReference>
<protein>
    <submittedName>
        <fullName evidence="3">Glucosidase II beta subunit, putative</fullName>
    </submittedName>
</protein>
<evidence type="ECO:0000256" key="1">
    <source>
        <dbReference type="SAM" id="SignalP"/>
    </source>
</evidence>
<evidence type="ECO:0000259" key="2">
    <source>
        <dbReference type="Pfam" id="PF12999"/>
    </source>
</evidence>
<dbReference type="InterPro" id="IPR028146">
    <property type="entry name" value="PRKCSH_N"/>
</dbReference>
<dbReference type="RefSeq" id="XP_004184084.1">
    <property type="nucleotide sequence ID" value="XM_004184036.1"/>
</dbReference>
<accession>A0A0A1U1F6</accession>
<dbReference type="GO" id="GO:0006491">
    <property type="term" value="P:N-glycan processing"/>
    <property type="evidence" value="ECO:0007669"/>
    <property type="project" value="TreeGrafter"/>
</dbReference>
<dbReference type="OMA" id="YFVHDVI"/>
<dbReference type="KEGG" id="eiv:EIN_174130"/>
<dbReference type="AlphaFoldDB" id="A0A0A1U1F6"/>
<dbReference type="PANTHER" id="PTHR12630:SF1">
    <property type="entry name" value="GLUCOSIDASE 2 SUBUNIT BETA"/>
    <property type="match status" value="1"/>
</dbReference>
<feature type="signal peptide" evidence="1">
    <location>
        <begin position="1"/>
        <end position="21"/>
    </location>
</feature>
<keyword evidence="1" id="KW-0732">Signal</keyword>
<evidence type="ECO:0000313" key="3">
    <source>
        <dbReference type="EMBL" id="ELP84738.1"/>
    </source>
</evidence>
<dbReference type="VEuPathDB" id="AmoebaDB:EIN_174130"/>
<keyword evidence="4" id="KW-1185">Reference proteome</keyword>
<dbReference type="PANTHER" id="PTHR12630">
    <property type="entry name" value="N-LINKED OLIGOSACCHARIDE PROCESSING"/>
    <property type="match status" value="1"/>
</dbReference>
<dbReference type="GO" id="GO:0017177">
    <property type="term" value="C:glucosidase II complex"/>
    <property type="evidence" value="ECO:0007669"/>
    <property type="project" value="TreeGrafter"/>
</dbReference>
<sequence length="375" mass="42931">MIFLFVYSSLSFLCGPSGVNITDNMIDDGYCDCPELNDEPTTGGCSTSNNKNYFECKNHGVSLQKIHYNRVNDKVCDCDDGTDERYGFCDDIVKTKVKENLHKLQEKREKKSLISNERDTMTRRGVEIVEKVIQLGYKASDEIEKMRQTEQVLENERKARLVEIFEEERADGTLTQQREKQIEEAKNYFVSEVIPFGLKEDVILWFKKYDFLNVLSDSNPEGINDKTYCLIRQKLSQIRSFISDNDRAFARNFAFQSAKNENHFCVLGYYEQCYTYSTYKMCIGENITNSGKVIGLFRGAAGKNDLYTYSQGDVVTQTVVVSKCGEKNGIHNVKSTEQGKELMLVTPCACTDDVLFDDIDKQIKEVKDQLEIIGE</sequence>
<dbReference type="InterPro" id="IPR039794">
    <property type="entry name" value="Gtb1-like"/>
</dbReference>
<dbReference type="Proteomes" id="UP000014680">
    <property type="component" value="Unassembled WGS sequence"/>
</dbReference>
<feature type="domain" description="Glucosidase II beta subunit N-terminal" evidence="2">
    <location>
        <begin position="18"/>
        <end position="147"/>
    </location>
</feature>
<dbReference type="OrthoDB" id="28322at2759"/>
<feature type="chain" id="PRO_5001980110" evidence="1">
    <location>
        <begin position="22"/>
        <end position="375"/>
    </location>
</feature>
<gene>
    <name evidence="3" type="ORF">EIN_174130</name>
</gene>
<name>A0A0A1U1F6_ENTIV</name>
<dbReference type="EMBL" id="KB207112">
    <property type="protein sequence ID" value="ELP84738.1"/>
    <property type="molecule type" value="Genomic_DNA"/>
</dbReference>
<organism evidence="3 4">
    <name type="scientific">Entamoeba invadens IP1</name>
    <dbReference type="NCBI Taxonomy" id="370355"/>
    <lineage>
        <taxon>Eukaryota</taxon>
        <taxon>Amoebozoa</taxon>
        <taxon>Evosea</taxon>
        <taxon>Archamoebae</taxon>
        <taxon>Mastigamoebida</taxon>
        <taxon>Entamoebidae</taxon>
        <taxon>Entamoeba</taxon>
    </lineage>
</organism>
<proteinExistence type="predicted"/>
<evidence type="ECO:0000313" key="4">
    <source>
        <dbReference type="Proteomes" id="UP000014680"/>
    </source>
</evidence>
<reference evidence="3 4" key="1">
    <citation type="submission" date="2012-10" db="EMBL/GenBank/DDBJ databases">
        <authorList>
            <person name="Zafar N."/>
            <person name="Inman J."/>
            <person name="Hall N."/>
            <person name="Lorenzi H."/>
            <person name="Caler E."/>
        </authorList>
    </citation>
    <scope>NUCLEOTIDE SEQUENCE [LARGE SCALE GENOMIC DNA]</scope>
    <source>
        <strain evidence="3 4">IP1</strain>
    </source>
</reference>